<dbReference type="InterPro" id="IPR005101">
    <property type="entry name" value="Cryptochr/Photolyase_FAD-bd"/>
</dbReference>
<evidence type="ECO:0000313" key="5">
    <source>
        <dbReference type="EMBL" id="WDE97372.1"/>
    </source>
</evidence>
<dbReference type="SUPFAM" id="SSF48173">
    <property type="entry name" value="Cryptochrome/photolyase FAD-binding domain"/>
    <property type="match status" value="1"/>
</dbReference>
<dbReference type="Gene3D" id="1.10.579.10">
    <property type="entry name" value="DNA Cyclobutane Dipyrimidine Photolyase, subunit A, domain 3"/>
    <property type="match status" value="1"/>
</dbReference>
<dbReference type="EMBL" id="CP117811">
    <property type="protein sequence ID" value="WDE97372.1"/>
    <property type="molecule type" value="Genomic_DNA"/>
</dbReference>
<feature type="domain" description="Cryptochrome/DNA photolyase FAD-binding" evidence="4">
    <location>
        <begin position="121"/>
        <end position="216"/>
    </location>
</feature>
<evidence type="ECO:0000259" key="4">
    <source>
        <dbReference type="Pfam" id="PF03441"/>
    </source>
</evidence>
<dbReference type="PANTHER" id="PTHR11455">
    <property type="entry name" value="CRYPTOCHROME"/>
    <property type="match status" value="1"/>
</dbReference>
<dbReference type="InterPro" id="IPR002081">
    <property type="entry name" value="Cryptochrome/DNA_photolyase_1"/>
</dbReference>
<sequence>MNNFSSHYDDIIDLVDSYKVSHYAKTRNFLDGGVSYLSPYISRGIISTRTVYNSLIKRGYALENIEKFVQELAWRDYWQSQWDFHGDKIDSDLNFSQKSMQRHGLPNSLINVRSSIDVFNVSIEKLYKDGYMHNHMRMYVAMSICNIGAYHWHEAAKWMYYHLLDGDWASNALSWQWVAGCLNDKKYIANQENINKYCRVNERGTYLDKSYDDLAQYNEVDEMLILADEKLIWKQIHCQNPESLVHDDTLIFNYYNLDPKWRSEQVANRILLIEPKVFERYPISEKVMTFFLDLSKNINDLIIFVGDFSELKNLCRGEIYYRQHPLNDYLGVEDQRESLSSVKGNYSSFYKFWKKCKRQLLEERN</sequence>
<dbReference type="Gene3D" id="1.25.40.80">
    <property type="match status" value="1"/>
</dbReference>
<evidence type="ECO:0000256" key="2">
    <source>
        <dbReference type="ARBA" id="ARBA00022630"/>
    </source>
</evidence>
<evidence type="ECO:0000313" key="6">
    <source>
        <dbReference type="Proteomes" id="UP001214250"/>
    </source>
</evidence>
<name>A0ABY7VUH4_9BACT</name>
<proteinExistence type="predicted"/>
<dbReference type="RefSeq" id="WP_274151715.1">
    <property type="nucleotide sequence ID" value="NZ_CP117811.1"/>
</dbReference>
<dbReference type="Proteomes" id="UP001214250">
    <property type="component" value="Chromosome 1"/>
</dbReference>
<protein>
    <submittedName>
        <fullName evidence="5">FAD-binding domain-containing protein</fullName>
    </submittedName>
</protein>
<keyword evidence="6" id="KW-1185">Reference proteome</keyword>
<keyword evidence="2" id="KW-0285">Flavoprotein</keyword>
<reference evidence="5 6" key="1">
    <citation type="submission" date="2023-02" db="EMBL/GenBank/DDBJ databases">
        <title>Genome sequence of Lentisphaera profundi SAORIC-696.</title>
        <authorList>
            <person name="Kim e."/>
            <person name="Cho J.-C."/>
            <person name="Choi A."/>
            <person name="Kang I."/>
        </authorList>
    </citation>
    <scope>NUCLEOTIDE SEQUENCE [LARGE SCALE GENOMIC DNA]</scope>
    <source>
        <strain evidence="5 6">SAORIC-696</strain>
    </source>
</reference>
<dbReference type="Pfam" id="PF03441">
    <property type="entry name" value="FAD_binding_7"/>
    <property type="match status" value="1"/>
</dbReference>
<dbReference type="PANTHER" id="PTHR11455:SF9">
    <property type="entry name" value="CRYPTOCHROME CIRCADIAN CLOCK 5 ISOFORM X1"/>
    <property type="match status" value="1"/>
</dbReference>
<keyword evidence="3" id="KW-0274">FAD</keyword>
<organism evidence="5 6">
    <name type="scientific">Lentisphaera profundi</name>
    <dbReference type="NCBI Taxonomy" id="1658616"/>
    <lineage>
        <taxon>Bacteria</taxon>
        <taxon>Pseudomonadati</taxon>
        <taxon>Lentisphaerota</taxon>
        <taxon>Lentisphaeria</taxon>
        <taxon>Lentisphaerales</taxon>
        <taxon>Lentisphaeraceae</taxon>
        <taxon>Lentisphaera</taxon>
    </lineage>
</organism>
<evidence type="ECO:0000256" key="3">
    <source>
        <dbReference type="ARBA" id="ARBA00022827"/>
    </source>
</evidence>
<comment type="cofactor">
    <cofactor evidence="1">
        <name>FAD</name>
        <dbReference type="ChEBI" id="CHEBI:57692"/>
    </cofactor>
</comment>
<gene>
    <name evidence="5" type="ORF">PQO03_05325</name>
</gene>
<evidence type="ECO:0000256" key="1">
    <source>
        <dbReference type="ARBA" id="ARBA00001974"/>
    </source>
</evidence>
<dbReference type="InterPro" id="IPR036134">
    <property type="entry name" value="Crypto/Photolyase_FAD-like_sf"/>
</dbReference>
<accession>A0ABY7VUH4</accession>